<sequence>MEPAIAKMYQTIKRELDELHKNKLINPKMNLQDHHELLSAIQLLLSGDQCSGRFVFNHQVMHSDSIPSITSPLLSLPLVSGSDSGPGGDNSKSQLQTLLARAGYNTPIYRTNPSNNQFIAVCEFNGVQMSGRPCNNKKEAEKDAASKALEWLLGGNHVNRETIDIISMTMKKSNKKHK</sequence>
<dbReference type="Pfam" id="PF26026">
    <property type="entry name" value="RNA_hel_CTD"/>
    <property type="match status" value="1"/>
</dbReference>
<accession>A0AAD8LHI6</accession>
<dbReference type="SUPFAM" id="SSF54768">
    <property type="entry name" value="dsRNA-binding domain-like"/>
    <property type="match status" value="1"/>
</dbReference>
<dbReference type="CDD" id="cd10845">
    <property type="entry name" value="DSRM_RNAse_III_family"/>
    <property type="match status" value="1"/>
</dbReference>
<dbReference type="AlphaFoldDB" id="A0AAD8LHI6"/>
<dbReference type="GO" id="GO:0003723">
    <property type="term" value="F:RNA binding"/>
    <property type="evidence" value="ECO:0007669"/>
    <property type="project" value="UniProtKB-UniRule"/>
</dbReference>
<comment type="caution">
    <text evidence="5">The sequence shown here is derived from an EMBL/GenBank/DDBJ whole genome shotgun (WGS) entry which is preliminary data.</text>
</comment>
<keyword evidence="6" id="KW-1185">Reference proteome</keyword>
<feature type="domain" description="DRBM" evidence="4">
    <location>
        <begin position="90"/>
        <end position="154"/>
    </location>
</feature>
<evidence type="ECO:0000256" key="2">
    <source>
        <dbReference type="ARBA" id="ARBA00022806"/>
    </source>
</evidence>
<keyword evidence="2" id="KW-0547">Nucleotide-binding</keyword>
<evidence type="ECO:0000259" key="4">
    <source>
        <dbReference type="PROSITE" id="PS50137"/>
    </source>
</evidence>
<evidence type="ECO:0000313" key="6">
    <source>
        <dbReference type="Proteomes" id="UP001229421"/>
    </source>
</evidence>
<organism evidence="5 6">
    <name type="scientific">Tagetes erecta</name>
    <name type="common">African marigold</name>
    <dbReference type="NCBI Taxonomy" id="13708"/>
    <lineage>
        <taxon>Eukaryota</taxon>
        <taxon>Viridiplantae</taxon>
        <taxon>Streptophyta</taxon>
        <taxon>Embryophyta</taxon>
        <taxon>Tracheophyta</taxon>
        <taxon>Spermatophyta</taxon>
        <taxon>Magnoliopsida</taxon>
        <taxon>eudicotyledons</taxon>
        <taxon>Gunneridae</taxon>
        <taxon>Pentapetalae</taxon>
        <taxon>asterids</taxon>
        <taxon>campanulids</taxon>
        <taxon>Asterales</taxon>
        <taxon>Asteraceae</taxon>
        <taxon>Asteroideae</taxon>
        <taxon>Heliantheae alliance</taxon>
        <taxon>Tageteae</taxon>
        <taxon>Tagetes</taxon>
    </lineage>
</organism>
<proteinExistence type="predicted"/>
<keyword evidence="2" id="KW-0347">Helicase</keyword>
<name>A0AAD8LHI6_TARER</name>
<dbReference type="SMART" id="SM00358">
    <property type="entry name" value="DSRM"/>
    <property type="match status" value="1"/>
</dbReference>
<evidence type="ECO:0000256" key="3">
    <source>
        <dbReference type="PROSITE-ProRule" id="PRU00266"/>
    </source>
</evidence>
<reference evidence="5" key="1">
    <citation type="journal article" date="2023" name="bioRxiv">
        <title>Improved chromosome-level genome assembly for marigold (Tagetes erecta).</title>
        <authorList>
            <person name="Jiang F."/>
            <person name="Yuan L."/>
            <person name="Wang S."/>
            <person name="Wang H."/>
            <person name="Xu D."/>
            <person name="Wang A."/>
            <person name="Fan W."/>
        </authorList>
    </citation>
    <scope>NUCLEOTIDE SEQUENCE</scope>
    <source>
        <strain evidence="5">WSJ</strain>
        <tissue evidence="5">Leaf</tissue>
    </source>
</reference>
<gene>
    <name evidence="5" type="ORF">QVD17_03444</name>
</gene>
<dbReference type="Proteomes" id="UP001229421">
    <property type="component" value="Unassembled WGS sequence"/>
</dbReference>
<dbReference type="InterPro" id="IPR014720">
    <property type="entry name" value="dsRBD_dom"/>
</dbReference>
<dbReference type="PROSITE" id="PS50137">
    <property type="entry name" value="DS_RBD"/>
    <property type="match status" value="1"/>
</dbReference>
<keyword evidence="3" id="KW-0694">RNA-binding</keyword>
<dbReference type="Pfam" id="PF00035">
    <property type="entry name" value="dsrm"/>
    <property type="match status" value="1"/>
</dbReference>
<evidence type="ECO:0000313" key="5">
    <source>
        <dbReference type="EMBL" id="KAK1437650.1"/>
    </source>
</evidence>
<evidence type="ECO:0000256" key="1">
    <source>
        <dbReference type="ARBA" id="ARBA00022801"/>
    </source>
</evidence>
<protein>
    <recommendedName>
        <fullName evidence="4">DRBM domain-containing protein</fullName>
    </recommendedName>
</protein>
<dbReference type="InterPro" id="IPR059023">
    <property type="entry name" value="RNA_hel_CTD"/>
</dbReference>
<dbReference type="EMBL" id="JAUHHV010000001">
    <property type="protein sequence ID" value="KAK1437650.1"/>
    <property type="molecule type" value="Genomic_DNA"/>
</dbReference>
<keyword evidence="2" id="KW-0067">ATP-binding</keyword>
<keyword evidence="1" id="KW-0378">Hydrolase</keyword>
<dbReference type="Gene3D" id="3.30.160.20">
    <property type="match status" value="1"/>
</dbReference>